<protein>
    <recommendedName>
        <fullName evidence="5">Hydrophobin</fullName>
    </recommendedName>
</protein>
<keyword evidence="4" id="KW-1185">Reference proteome</keyword>
<comment type="caution">
    <text evidence="3">The sequence shown here is derived from an EMBL/GenBank/DDBJ whole genome shotgun (WGS) entry which is preliminary data.</text>
</comment>
<dbReference type="Proteomes" id="UP001215280">
    <property type="component" value="Unassembled WGS sequence"/>
</dbReference>
<evidence type="ECO:0000256" key="2">
    <source>
        <dbReference type="SAM" id="SignalP"/>
    </source>
</evidence>
<feature type="chain" id="PRO_5042054739" description="Hydrophobin" evidence="2">
    <location>
        <begin position="19"/>
        <end position="107"/>
    </location>
</feature>
<evidence type="ECO:0000256" key="1">
    <source>
        <dbReference type="SAM" id="MobiDB-lite"/>
    </source>
</evidence>
<sequence length="107" mass="11092">MYLTQVLVAFVLAIAGSASPCSGQAGGSTNACVRQPGYDGKSVVSIDRSTSIDERVVPNLPLTNIDQPSNIGEGSAGERNAGANGEEIHRCCGKTLTICDQKHDGED</sequence>
<evidence type="ECO:0000313" key="4">
    <source>
        <dbReference type="Proteomes" id="UP001215280"/>
    </source>
</evidence>
<keyword evidence="2" id="KW-0732">Signal</keyword>
<proteinExistence type="predicted"/>
<feature type="signal peptide" evidence="2">
    <location>
        <begin position="1"/>
        <end position="18"/>
    </location>
</feature>
<gene>
    <name evidence="3" type="ORF">DFH07DRAFT_798457</name>
</gene>
<organism evidence="3 4">
    <name type="scientific">Mycena maculata</name>
    <dbReference type="NCBI Taxonomy" id="230809"/>
    <lineage>
        <taxon>Eukaryota</taxon>
        <taxon>Fungi</taxon>
        <taxon>Dikarya</taxon>
        <taxon>Basidiomycota</taxon>
        <taxon>Agaricomycotina</taxon>
        <taxon>Agaricomycetes</taxon>
        <taxon>Agaricomycetidae</taxon>
        <taxon>Agaricales</taxon>
        <taxon>Marasmiineae</taxon>
        <taxon>Mycenaceae</taxon>
        <taxon>Mycena</taxon>
    </lineage>
</organism>
<reference evidence="3" key="1">
    <citation type="submission" date="2023-03" db="EMBL/GenBank/DDBJ databases">
        <title>Massive genome expansion in bonnet fungi (Mycena s.s.) driven by repeated elements and novel gene families across ecological guilds.</title>
        <authorList>
            <consortium name="Lawrence Berkeley National Laboratory"/>
            <person name="Harder C.B."/>
            <person name="Miyauchi S."/>
            <person name="Viragh M."/>
            <person name="Kuo A."/>
            <person name="Thoen E."/>
            <person name="Andreopoulos B."/>
            <person name="Lu D."/>
            <person name="Skrede I."/>
            <person name="Drula E."/>
            <person name="Henrissat B."/>
            <person name="Morin E."/>
            <person name="Kohler A."/>
            <person name="Barry K."/>
            <person name="LaButti K."/>
            <person name="Morin E."/>
            <person name="Salamov A."/>
            <person name="Lipzen A."/>
            <person name="Mereny Z."/>
            <person name="Hegedus B."/>
            <person name="Baldrian P."/>
            <person name="Stursova M."/>
            <person name="Weitz H."/>
            <person name="Taylor A."/>
            <person name="Grigoriev I.V."/>
            <person name="Nagy L.G."/>
            <person name="Martin F."/>
            <person name="Kauserud H."/>
        </authorList>
    </citation>
    <scope>NUCLEOTIDE SEQUENCE</scope>
    <source>
        <strain evidence="3">CBHHK188m</strain>
    </source>
</reference>
<dbReference type="AlphaFoldDB" id="A0AAD7K3U2"/>
<dbReference type="EMBL" id="JARJLG010000012">
    <property type="protein sequence ID" value="KAJ7776527.1"/>
    <property type="molecule type" value="Genomic_DNA"/>
</dbReference>
<accession>A0AAD7K3U2</accession>
<feature type="region of interest" description="Disordered" evidence="1">
    <location>
        <begin position="61"/>
        <end position="82"/>
    </location>
</feature>
<name>A0AAD7K3U2_9AGAR</name>
<feature type="compositionally biased region" description="Polar residues" evidence="1">
    <location>
        <begin position="61"/>
        <end position="72"/>
    </location>
</feature>
<evidence type="ECO:0000313" key="3">
    <source>
        <dbReference type="EMBL" id="KAJ7776527.1"/>
    </source>
</evidence>
<evidence type="ECO:0008006" key="5">
    <source>
        <dbReference type="Google" id="ProtNLM"/>
    </source>
</evidence>